<reference evidence="2 3" key="1">
    <citation type="submission" date="2023-04" db="EMBL/GenBank/DDBJ databases">
        <title>Draft genome sequence of acteroides sedimenti strain YN3PY1.</title>
        <authorList>
            <person name="Yoshida N."/>
        </authorList>
    </citation>
    <scope>NUCLEOTIDE SEQUENCE [LARGE SCALE GENOMIC DNA]</scope>
    <source>
        <strain evidence="2 3">YN3PY1</strain>
    </source>
</reference>
<name>A0ABN6ZE50_9BACE</name>
<dbReference type="RefSeq" id="WP_353330847.1">
    <property type="nucleotide sequence ID" value="NZ_AP028055.1"/>
</dbReference>
<dbReference type="PANTHER" id="PTHR47561:SF1">
    <property type="entry name" value="POLYSACCHARIDE DEACETYLASE FAMILY PROTEIN (AFU_ORTHOLOGUE AFUA_6G05030)"/>
    <property type="match status" value="1"/>
</dbReference>
<proteinExistence type="predicted"/>
<dbReference type="EMBL" id="AP028055">
    <property type="protein sequence ID" value="BEG99931.1"/>
    <property type="molecule type" value="Genomic_DNA"/>
</dbReference>
<dbReference type="Gene3D" id="3.20.20.370">
    <property type="entry name" value="Glycoside hydrolase/deacetylase"/>
    <property type="match status" value="1"/>
</dbReference>
<gene>
    <name evidence="2" type="ORF">BSYN_21960</name>
</gene>
<dbReference type="PROSITE" id="PS51677">
    <property type="entry name" value="NODB"/>
    <property type="match status" value="1"/>
</dbReference>
<protein>
    <submittedName>
        <fullName evidence="2">Polysaccharide deacetylase</fullName>
    </submittedName>
</protein>
<dbReference type="Proteomes" id="UP001496674">
    <property type="component" value="Chromosome"/>
</dbReference>
<dbReference type="InterPro" id="IPR011330">
    <property type="entry name" value="Glyco_hydro/deAcase_b/a-brl"/>
</dbReference>
<dbReference type="Pfam" id="PF01522">
    <property type="entry name" value="Polysacc_deac_1"/>
    <property type="match status" value="1"/>
</dbReference>
<evidence type="ECO:0000259" key="1">
    <source>
        <dbReference type="PROSITE" id="PS51677"/>
    </source>
</evidence>
<evidence type="ECO:0000313" key="2">
    <source>
        <dbReference type="EMBL" id="BEG99931.1"/>
    </source>
</evidence>
<dbReference type="InterPro" id="IPR002509">
    <property type="entry name" value="NODB_dom"/>
</dbReference>
<keyword evidence="3" id="KW-1185">Reference proteome</keyword>
<dbReference type="CDD" id="cd10941">
    <property type="entry name" value="CE4_PuuE_HpPgdA_like_2"/>
    <property type="match status" value="1"/>
</dbReference>
<feature type="domain" description="NodB homology" evidence="1">
    <location>
        <begin position="19"/>
        <end position="105"/>
    </location>
</feature>
<organism evidence="2 3">
    <name type="scientific">Bacteroides sedimenti</name>
    <dbReference type="NCBI Taxonomy" id="2136147"/>
    <lineage>
        <taxon>Bacteria</taxon>
        <taxon>Pseudomonadati</taxon>
        <taxon>Bacteroidota</taxon>
        <taxon>Bacteroidia</taxon>
        <taxon>Bacteroidales</taxon>
        <taxon>Bacteroidaceae</taxon>
        <taxon>Bacteroides</taxon>
    </lineage>
</organism>
<dbReference type="PANTHER" id="PTHR47561">
    <property type="entry name" value="POLYSACCHARIDE DEACETYLASE FAMILY PROTEIN (AFU_ORTHOLOGUE AFUA_6G05030)"/>
    <property type="match status" value="1"/>
</dbReference>
<dbReference type="SUPFAM" id="SSF88713">
    <property type="entry name" value="Glycoside hydrolase/deacetylase"/>
    <property type="match status" value="1"/>
</dbReference>
<accession>A0ABN6ZE50</accession>
<evidence type="ECO:0000313" key="3">
    <source>
        <dbReference type="Proteomes" id="UP001496674"/>
    </source>
</evidence>
<dbReference type="InterPro" id="IPR045235">
    <property type="entry name" value="PuuE_HpPgdA-like"/>
</dbReference>
<sequence length="257" mass="29833">MIALSFDIEEFDLPIEHHKEISLAEQIAISKDGLVKVLDLLKKYGIKATFFSTVTFAKSSLEIIERIVQEGHELASHGCNHSNFNIEDLKASKDALEKLSNAQVRGFRMPRMMAVDESELYYAGYTYNSSLNPTWIPGRYNHLRRPRNIFKEKNVWQVPASVSYPFRIPLFWISLHQFPLPFYKFLCNSALRKDGFLNIYFHPWEFYNHLDNKKLGVPGFIQKNSGDCLIVRLDSVISYYLKKGVPFVTTFQLLQNK</sequence>